<accession>A0ABD5V6I9</accession>
<gene>
    <name evidence="4" type="ORF">ACFQGH_18010</name>
</gene>
<keyword evidence="2" id="KW-0812">Transmembrane</keyword>
<evidence type="ECO:0000313" key="5">
    <source>
        <dbReference type="Proteomes" id="UP001596312"/>
    </source>
</evidence>
<evidence type="ECO:0000313" key="4">
    <source>
        <dbReference type="EMBL" id="MFC6907082.1"/>
    </source>
</evidence>
<proteinExistence type="predicted"/>
<feature type="transmembrane region" description="Helical" evidence="2">
    <location>
        <begin position="45"/>
        <end position="66"/>
    </location>
</feature>
<dbReference type="RefSeq" id="WP_340605672.1">
    <property type="nucleotide sequence ID" value="NZ_JBBMXV010000007.1"/>
</dbReference>
<dbReference type="EMBL" id="JBHSXQ010000007">
    <property type="protein sequence ID" value="MFC6907082.1"/>
    <property type="molecule type" value="Genomic_DNA"/>
</dbReference>
<feature type="region of interest" description="Disordered" evidence="1">
    <location>
        <begin position="199"/>
        <end position="228"/>
    </location>
</feature>
<dbReference type="Proteomes" id="UP001596312">
    <property type="component" value="Unassembled WGS sequence"/>
</dbReference>
<sequence length="228" mass="25865">MHVYSSDNEFRSTFLAILGVVAFVVVVALNAYVFPWLYQQIPFEIPPLVVPGLAFGVVFGLFRRVFDQHLWKKPWMPDFIVAVPDLTGHWEGEIRTSYESEIPDDYLADGGYQPMIATLNIKQTWSKIIIHFETERSPSVSTGAHFQTEGILHPKLSYLFENEGADVDEQADDEGPYDGTTRFTYRESDDRLVGYYYTGPARASEQDGGQKTTYGAAEFTRVSDEPQK</sequence>
<evidence type="ECO:0000259" key="3">
    <source>
        <dbReference type="Pfam" id="PF18153"/>
    </source>
</evidence>
<keyword evidence="5" id="KW-1185">Reference proteome</keyword>
<dbReference type="AlphaFoldDB" id="A0ABD5V6I9"/>
<keyword evidence="2" id="KW-0472">Membrane</keyword>
<comment type="caution">
    <text evidence="4">The sequence shown here is derived from an EMBL/GenBank/DDBJ whole genome shotgun (WGS) entry which is preliminary data.</text>
</comment>
<evidence type="ECO:0000256" key="1">
    <source>
        <dbReference type="SAM" id="MobiDB-lite"/>
    </source>
</evidence>
<evidence type="ECO:0000256" key="2">
    <source>
        <dbReference type="SAM" id="Phobius"/>
    </source>
</evidence>
<feature type="transmembrane region" description="Helical" evidence="2">
    <location>
        <begin position="12"/>
        <end position="33"/>
    </location>
</feature>
<protein>
    <recommendedName>
        <fullName evidence="3">CD-NTase-associated protein 15 domain-containing protein</fullName>
    </recommendedName>
</protein>
<reference evidence="4 5" key="1">
    <citation type="journal article" date="2019" name="Int. J. Syst. Evol. Microbiol.">
        <title>The Global Catalogue of Microorganisms (GCM) 10K type strain sequencing project: providing services to taxonomists for standard genome sequencing and annotation.</title>
        <authorList>
            <consortium name="The Broad Institute Genomics Platform"/>
            <consortium name="The Broad Institute Genome Sequencing Center for Infectious Disease"/>
            <person name="Wu L."/>
            <person name="Ma J."/>
        </authorList>
    </citation>
    <scope>NUCLEOTIDE SEQUENCE [LARGE SCALE GENOMIC DNA]</scope>
    <source>
        <strain evidence="4 5">CGMCC 1.3240</strain>
    </source>
</reference>
<organism evidence="4 5">
    <name type="scientific">Halalkalicoccus tibetensis</name>
    <dbReference type="NCBI Taxonomy" id="175632"/>
    <lineage>
        <taxon>Archaea</taxon>
        <taxon>Methanobacteriati</taxon>
        <taxon>Methanobacteriota</taxon>
        <taxon>Stenosarchaea group</taxon>
        <taxon>Halobacteria</taxon>
        <taxon>Halobacteriales</taxon>
        <taxon>Halococcaceae</taxon>
        <taxon>Halalkalicoccus</taxon>
    </lineage>
</organism>
<keyword evidence="2" id="KW-1133">Transmembrane helix</keyword>
<dbReference type="Pfam" id="PF18153">
    <property type="entry name" value="Cap15_CD_rec"/>
    <property type="match status" value="1"/>
</dbReference>
<name>A0ABD5V6I9_9EURY</name>
<feature type="domain" description="CD-NTase-associated protein 15" evidence="3">
    <location>
        <begin position="82"/>
        <end position="203"/>
    </location>
</feature>
<dbReference type="InterPro" id="IPR041208">
    <property type="entry name" value="Cap15"/>
</dbReference>